<sequence>MCALQRSCIQHIPNQAIRFPQDDTETFWPQHMEMNDTPNRNQKTRLVVGNELPVCSPVSIAPQTLFIGRLDLLRHENQHFRTLLSIHLGDGVPESRKHR</sequence>
<name>A0ACC3SBH5_9PEZI</name>
<evidence type="ECO:0000313" key="2">
    <source>
        <dbReference type="Proteomes" id="UP001320706"/>
    </source>
</evidence>
<protein>
    <submittedName>
        <fullName evidence="1">Uncharacterized protein</fullName>
    </submittedName>
</protein>
<accession>A0ACC3SBH5</accession>
<organism evidence="1 2">
    <name type="scientific">Zalaria obscura</name>
    <dbReference type="NCBI Taxonomy" id="2024903"/>
    <lineage>
        <taxon>Eukaryota</taxon>
        <taxon>Fungi</taxon>
        <taxon>Dikarya</taxon>
        <taxon>Ascomycota</taxon>
        <taxon>Pezizomycotina</taxon>
        <taxon>Dothideomycetes</taxon>
        <taxon>Dothideomycetidae</taxon>
        <taxon>Dothideales</taxon>
        <taxon>Zalariaceae</taxon>
        <taxon>Zalaria</taxon>
    </lineage>
</organism>
<comment type="caution">
    <text evidence="1">The sequence shown here is derived from an EMBL/GenBank/DDBJ whole genome shotgun (WGS) entry which is preliminary data.</text>
</comment>
<evidence type="ECO:0000313" key="1">
    <source>
        <dbReference type="EMBL" id="KAK8205640.1"/>
    </source>
</evidence>
<reference evidence="1" key="1">
    <citation type="submission" date="2024-02" db="EMBL/GenBank/DDBJ databases">
        <title>Metagenome Assembled Genome of Zalaria obscura JY119.</title>
        <authorList>
            <person name="Vighnesh L."/>
            <person name="Jagadeeshwari U."/>
            <person name="Venkata Ramana C."/>
            <person name="Sasikala C."/>
        </authorList>
    </citation>
    <scope>NUCLEOTIDE SEQUENCE</scope>
    <source>
        <strain evidence="1">JY119</strain>
    </source>
</reference>
<dbReference type="EMBL" id="JAMKPW020000023">
    <property type="protein sequence ID" value="KAK8205640.1"/>
    <property type="molecule type" value="Genomic_DNA"/>
</dbReference>
<gene>
    <name evidence="1" type="ORF">M8818_004816</name>
</gene>
<keyword evidence="2" id="KW-1185">Reference proteome</keyword>
<proteinExistence type="predicted"/>
<dbReference type="Proteomes" id="UP001320706">
    <property type="component" value="Unassembled WGS sequence"/>
</dbReference>